<protein>
    <submittedName>
        <fullName evidence="6">Autophagy-related protein 18c</fullName>
    </submittedName>
</protein>
<gene>
    <name evidence="6" type="primary">ATG18C</name>
    <name evidence="6" type="ORF">AXF42_Ash013759</name>
</gene>
<evidence type="ECO:0000256" key="5">
    <source>
        <dbReference type="SAM" id="MobiDB-lite"/>
    </source>
</evidence>
<evidence type="ECO:0000313" key="6">
    <source>
        <dbReference type="EMBL" id="PKA50544.1"/>
    </source>
</evidence>
<evidence type="ECO:0000256" key="1">
    <source>
        <dbReference type="ARBA" id="ARBA00004623"/>
    </source>
</evidence>
<dbReference type="OrthoDB" id="1667587at2759"/>
<keyword evidence="2" id="KW-0853">WD repeat</keyword>
<keyword evidence="3" id="KW-0677">Repeat</keyword>
<comment type="similarity">
    <text evidence="4">Belongs to the WD repeat PROPPIN family.</text>
</comment>
<evidence type="ECO:0000256" key="4">
    <source>
        <dbReference type="ARBA" id="ARBA00025740"/>
    </source>
</evidence>
<dbReference type="GO" id="GO:0034045">
    <property type="term" value="C:phagophore assembly site membrane"/>
    <property type="evidence" value="ECO:0007669"/>
    <property type="project" value="UniProtKB-SubCell"/>
</dbReference>
<keyword evidence="7" id="KW-1185">Reference proteome</keyword>
<dbReference type="AlphaFoldDB" id="A0A2I0A4T8"/>
<dbReference type="EMBL" id="KZ452023">
    <property type="protein sequence ID" value="PKA50544.1"/>
    <property type="molecule type" value="Genomic_DNA"/>
</dbReference>
<dbReference type="Gene3D" id="2.130.10.10">
    <property type="entry name" value="YVTN repeat-like/Quinoprotein amine dehydrogenase"/>
    <property type="match status" value="1"/>
</dbReference>
<dbReference type="InterPro" id="IPR015943">
    <property type="entry name" value="WD40/YVTN_repeat-like_dom_sf"/>
</dbReference>
<dbReference type="SMART" id="SM00320">
    <property type="entry name" value="WD40"/>
    <property type="match status" value="3"/>
</dbReference>
<organism evidence="6 7">
    <name type="scientific">Apostasia shenzhenica</name>
    <dbReference type="NCBI Taxonomy" id="1088818"/>
    <lineage>
        <taxon>Eukaryota</taxon>
        <taxon>Viridiplantae</taxon>
        <taxon>Streptophyta</taxon>
        <taxon>Embryophyta</taxon>
        <taxon>Tracheophyta</taxon>
        <taxon>Spermatophyta</taxon>
        <taxon>Magnoliopsida</taxon>
        <taxon>Liliopsida</taxon>
        <taxon>Asparagales</taxon>
        <taxon>Orchidaceae</taxon>
        <taxon>Apostasioideae</taxon>
        <taxon>Apostasia</taxon>
    </lineage>
</organism>
<feature type="compositionally biased region" description="Polar residues" evidence="5">
    <location>
        <begin position="17"/>
        <end position="30"/>
    </location>
</feature>
<reference evidence="6 7" key="1">
    <citation type="journal article" date="2017" name="Nature">
        <title>The Apostasia genome and the evolution of orchids.</title>
        <authorList>
            <person name="Zhang G.Q."/>
            <person name="Liu K.W."/>
            <person name="Li Z."/>
            <person name="Lohaus R."/>
            <person name="Hsiao Y.Y."/>
            <person name="Niu S.C."/>
            <person name="Wang J.Y."/>
            <person name="Lin Y.C."/>
            <person name="Xu Q."/>
            <person name="Chen L.J."/>
            <person name="Yoshida K."/>
            <person name="Fujiwara S."/>
            <person name="Wang Z.W."/>
            <person name="Zhang Y.Q."/>
            <person name="Mitsuda N."/>
            <person name="Wang M."/>
            <person name="Liu G.H."/>
            <person name="Pecoraro L."/>
            <person name="Huang H.X."/>
            <person name="Xiao X.J."/>
            <person name="Lin M."/>
            <person name="Wu X.Y."/>
            <person name="Wu W.L."/>
            <person name="Chen Y.Y."/>
            <person name="Chang S.B."/>
            <person name="Sakamoto S."/>
            <person name="Ohme-Takagi M."/>
            <person name="Yagi M."/>
            <person name="Zeng S.J."/>
            <person name="Shen C.Y."/>
            <person name="Yeh C.M."/>
            <person name="Luo Y.B."/>
            <person name="Tsai W.C."/>
            <person name="Van de Peer Y."/>
            <person name="Liu Z.J."/>
        </authorList>
    </citation>
    <scope>NUCLEOTIDE SEQUENCE [LARGE SCALE GENOMIC DNA]</scope>
    <source>
        <strain evidence="7">cv. Shenzhen</strain>
        <tissue evidence="6">Stem</tissue>
    </source>
</reference>
<dbReference type="Pfam" id="PF21032">
    <property type="entry name" value="PROPPIN"/>
    <property type="match status" value="1"/>
</dbReference>
<dbReference type="PANTHER" id="PTHR11227">
    <property type="entry name" value="WD-REPEAT PROTEIN INTERACTING WITH PHOSPHOINOSIDES WIPI -RELATED"/>
    <property type="match status" value="1"/>
</dbReference>
<evidence type="ECO:0000256" key="3">
    <source>
        <dbReference type="ARBA" id="ARBA00022737"/>
    </source>
</evidence>
<dbReference type="InterPro" id="IPR048720">
    <property type="entry name" value="PROPPIN"/>
</dbReference>
<feature type="region of interest" description="Disordered" evidence="5">
    <location>
        <begin position="1"/>
        <end position="45"/>
    </location>
</feature>
<evidence type="ECO:0000313" key="7">
    <source>
        <dbReference type="Proteomes" id="UP000236161"/>
    </source>
</evidence>
<dbReference type="SUPFAM" id="SSF50978">
    <property type="entry name" value="WD40 repeat-like"/>
    <property type="match status" value="1"/>
</dbReference>
<proteinExistence type="inferred from homology"/>
<dbReference type="Proteomes" id="UP000236161">
    <property type="component" value="Unassembled WGS sequence"/>
</dbReference>
<comment type="subcellular location">
    <subcellularLocation>
        <location evidence="1">Preautophagosomal structure membrane</location>
        <topology evidence="1">Peripheral membrane protein</topology>
    </subcellularLocation>
</comment>
<dbReference type="InterPro" id="IPR036322">
    <property type="entry name" value="WD40_repeat_dom_sf"/>
</dbReference>
<dbReference type="STRING" id="1088818.A0A2I0A4T8"/>
<name>A0A2I0A4T8_9ASPA</name>
<dbReference type="InterPro" id="IPR001680">
    <property type="entry name" value="WD40_rpt"/>
</dbReference>
<accession>A0A2I0A4T8</accession>
<evidence type="ECO:0000256" key="2">
    <source>
        <dbReference type="ARBA" id="ARBA00022574"/>
    </source>
</evidence>
<sequence>MSSAVSSSREIHHPPSKFSSLESQNSQSPVSALGQPEMEQHEAEETELLSVSWNQDYGCFAAGTSHGFRIYNCEPFKETFRRDLKSGGFGIVEMLFRCNILALVGGGANSQYPPNKVLIWDDHQGRCIGEFAFRSDVRGVKLRRDRIVAILEHKIYVYNLNDLKLLHQIETIANPKGLCCLSHHSNTSVLACPGLHQGQVRVEHFGLKVTKFISAHDSHISCLSLTLDGFLLATTSVKGTLVRIFNTIDGTRLQEVRRGADRAEIYSIALSPNVQWLAVSSDKGTVHIFNLRVRVVGEDAPTQLSEQGPALVHQNSSSSLDALISPNTGANPSSSLSFMRGVLPKYFSSEWSFAQFRLPEVTRYFAAFGSHNTVMIVGMDGSFYRCGFDPVHGGQMKQQEYVRFLKSENRQPRPATS</sequence>